<dbReference type="Proteomes" id="UP000442714">
    <property type="component" value="Unassembled WGS sequence"/>
</dbReference>
<evidence type="ECO:0000259" key="2">
    <source>
        <dbReference type="Pfam" id="PF01814"/>
    </source>
</evidence>
<accession>A0A844ZQD0</accession>
<comment type="caution">
    <text evidence="3">The sequence shown here is derived from an EMBL/GenBank/DDBJ whole genome shotgun (WGS) entry which is preliminary data.</text>
</comment>
<organism evidence="3 4">
    <name type="scientific">Pontixanthobacter aquaemixtae</name>
    <dbReference type="NCBI Taxonomy" id="1958940"/>
    <lineage>
        <taxon>Bacteria</taxon>
        <taxon>Pseudomonadati</taxon>
        <taxon>Pseudomonadota</taxon>
        <taxon>Alphaproteobacteria</taxon>
        <taxon>Sphingomonadales</taxon>
        <taxon>Erythrobacteraceae</taxon>
        <taxon>Pontixanthobacter</taxon>
    </lineage>
</organism>
<dbReference type="PANTHER" id="PTHR35585">
    <property type="entry name" value="HHE DOMAIN PROTEIN (AFU_ORTHOLOGUE AFUA_4G00730)"/>
    <property type="match status" value="1"/>
</dbReference>
<dbReference type="InterPro" id="IPR012312">
    <property type="entry name" value="Hemerythrin-like"/>
</dbReference>
<proteinExistence type="predicted"/>
<dbReference type="CDD" id="cd12108">
    <property type="entry name" value="Hr-like"/>
    <property type="match status" value="1"/>
</dbReference>
<name>A0A844ZQD0_9SPHN</name>
<feature type="compositionally biased region" description="Basic and acidic residues" evidence="1">
    <location>
        <begin position="121"/>
        <end position="163"/>
    </location>
</feature>
<gene>
    <name evidence="3" type="ORF">GRI41_04455</name>
</gene>
<reference evidence="3 4" key="1">
    <citation type="submission" date="2019-12" db="EMBL/GenBank/DDBJ databases">
        <title>Genomic-based taxomic classification of the family Erythrobacteraceae.</title>
        <authorList>
            <person name="Xu L."/>
        </authorList>
    </citation>
    <scope>NUCLEOTIDE SEQUENCE [LARGE SCALE GENOMIC DNA]</scope>
    <source>
        <strain evidence="3 4">KCTC 52763</strain>
    </source>
</reference>
<feature type="domain" description="Hemerythrin-like" evidence="2">
    <location>
        <begin position="7"/>
        <end position="122"/>
    </location>
</feature>
<protein>
    <submittedName>
        <fullName evidence="3">Hemerythrin domain-containing protein</fullName>
    </submittedName>
</protein>
<dbReference type="Gene3D" id="1.20.120.520">
    <property type="entry name" value="nmb1532 protein domain like"/>
    <property type="match status" value="1"/>
</dbReference>
<evidence type="ECO:0000313" key="3">
    <source>
        <dbReference type="EMBL" id="MXO90065.1"/>
    </source>
</evidence>
<dbReference type="PANTHER" id="PTHR35585:SF1">
    <property type="entry name" value="HHE DOMAIN PROTEIN (AFU_ORTHOLOGUE AFUA_4G00730)"/>
    <property type="match status" value="1"/>
</dbReference>
<dbReference type="AlphaFoldDB" id="A0A844ZQD0"/>
<dbReference type="OrthoDB" id="5523420at2"/>
<dbReference type="RefSeq" id="WP_160603550.1">
    <property type="nucleotide sequence ID" value="NZ_WTYX01000001.1"/>
</dbReference>
<evidence type="ECO:0000313" key="4">
    <source>
        <dbReference type="Proteomes" id="UP000442714"/>
    </source>
</evidence>
<feature type="region of interest" description="Disordered" evidence="1">
    <location>
        <begin position="116"/>
        <end position="163"/>
    </location>
</feature>
<dbReference type="Pfam" id="PF01814">
    <property type="entry name" value="Hemerythrin"/>
    <property type="match status" value="1"/>
</dbReference>
<evidence type="ECO:0000256" key="1">
    <source>
        <dbReference type="SAM" id="MobiDB-lite"/>
    </source>
</evidence>
<keyword evidence="4" id="KW-1185">Reference proteome</keyword>
<dbReference type="EMBL" id="WTYX01000001">
    <property type="protein sequence ID" value="MXO90065.1"/>
    <property type="molecule type" value="Genomic_DNA"/>
</dbReference>
<sequence length="163" mass="19045">MAQAETIFKTLKQDHNKHRELLDKIENTSGDSEERRELFEMFTKDVKSHAAAEEQAVYATMLRKPETTDETRHSVAEHQELDEALNDLAATDMSTGAWLQKFKQLKHDYLHHIEEEEEDHFPDFSEHLTSEDEKQMAEAFERRKSAEKKEAEVTPEKKSDAKE</sequence>